<dbReference type="PIRSF" id="PIRSF029171">
    <property type="entry name" value="Esterase_LipA"/>
    <property type="match status" value="1"/>
</dbReference>
<evidence type="ECO:0000256" key="1">
    <source>
        <dbReference type="ARBA" id="ARBA00022801"/>
    </source>
</evidence>
<protein>
    <recommendedName>
        <fullName evidence="5">Triacylglycerol lipase</fullName>
    </recommendedName>
</protein>
<dbReference type="GO" id="GO:0004806">
    <property type="term" value="F:triacylglycerol lipase activity"/>
    <property type="evidence" value="ECO:0007669"/>
    <property type="project" value="UniProtKB-UniRule"/>
</dbReference>
<dbReference type="OrthoDB" id="2373480at2759"/>
<accession>A0A2C5Y433</accession>
<comment type="similarity">
    <text evidence="2">Belongs to the AB hydrolase superfamily. Lipase family.</text>
</comment>
<dbReference type="Proteomes" id="UP000226192">
    <property type="component" value="Unassembled WGS sequence"/>
</dbReference>
<dbReference type="InterPro" id="IPR005152">
    <property type="entry name" value="Lipase_secreted"/>
</dbReference>
<dbReference type="PANTHER" id="PTHR34853:SF5">
    <property type="entry name" value="LIP-DOMAIN-CONTAINING PROTEIN-RELATED"/>
    <property type="match status" value="1"/>
</dbReference>
<dbReference type="Pfam" id="PF03583">
    <property type="entry name" value="LIP"/>
    <property type="match status" value="1"/>
</dbReference>
<keyword evidence="4" id="KW-1185">Reference proteome</keyword>
<evidence type="ECO:0000313" key="4">
    <source>
        <dbReference type="Proteomes" id="UP000226192"/>
    </source>
</evidence>
<keyword evidence="2" id="KW-0732">Signal</keyword>
<comment type="caution">
    <text evidence="3">The sequence shown here is derived from an EMBL/GenBank/DDBJ whole genome shotgun (WGS) entry which is preliminary data.</text>
</comment>
<evidence type="ECO:0000313" key="3">
    <source>
        <dbReference type="EMBL" id="PHH61714.1"/>
    </source>
</evidence>
<reference evidence="3 4" key="1">
    <citation type="submission" date="2017-06" db="EMBL/GenBank/DDBJ databases">
        <title>Ant-infecting Ophiocordyceps genomes reveal a high diversity of potential behavioral manipulation genes and a possible major role for enterotoxins.</title>
        <authorList>
            <person name="De Bekker C."/>
            <person name="Evans H.C."/>
            <person name="Brachmann A."/>
            <person name="Hughes D.P."/>
        </authorList>
    </citation>
    <scope>NUCLEOTIDE SEQUENCE [LARGE SCALE GENOMIC DNA]</scope>
    <source>
        <strain evidence="3 4">Map64</strain>
    </source>
</reference>
<gene>
    <name evidence="3" type="ORF">CDD81_8006</name>
</gene>
<dbReference type="GO" id="GO:0016042">
    <property type="term" value="P:lipid catabolic process"/>
    <property type="evidence" value="ECO:0007669"/>
    <property type="project" value="UniProtKB-UniRule"/>
</dbReference>
<evidence type="ECO:0000256" key="2">
    <source>
        <dbReference type="PIRNR" id="PIRNR029171"/>
    </source>
</evidence>
<dbReference type="PANTHER" id="PTHR34853">
    <property type="match status" value="1"/>
</dbReference>
<dbReference type="InterPro" id="IPR029058">
    <property type="entry name" value="AB_hydrolase_fold"/>
</dbReference>
<dbReference type="Gene3D" id="1.10.260.130">
    <property type="match status" value="1"/>
</dbReference>
<dbReference type="Gene3D" id="3.40.50.1820">
    <property type="entry name" value="alpha/beta hydrolase"/>
    <property type="match status" value="1"/>
</dbReference>
<sequence length="436" mass="46776">MALFVLHWAVFLASVVALAAVPPSQDGFYAVPGNVDSVRPGAILRHRNPPTSLLALNKTLVSIKAAHQILYRTTDSFGNATATVTTILVPQNADMSKVLSYQIPEDSSSTSCAPSYALQLEDGAISELDIALTNSQLLFIQAALQQGWVVLVPDHEGPQAAFLANVQAGHAVLDGMRAAINSACFTGISKCPKLTMWGYSGGSLATNWAAELQPSYAPELDISGAAVGGTVPNISAVIVAVNKQLGAGLVPAGILGLANEYPDFKVLVHQQLRPEVKDKFYKPLSQCIVANGIEFAFQDILGYFKDPMFILNNPISTRVIEENNLGKSIPHIPFYWYQGVKDEISPVQFTDDLVSKYCAEGVSIEFHRQIGATHGDNELNTALAALSWLKDRMDGKQSYSGCTRDDVQITLLDSPGSGLVSKELLDSLVSLTKESG</sequence>
<proteinExistence type="inferred from homology"/>
<keyword evidence="1" id="KW-0378">Hydrolase</keyword>
<name>A0A2C5Y433_9HYPO</name>
<feature type="signal peptide" evidence="2">
    <location>
        <begin position="1"/>
        <end position="19"/>
    </location>
</feature>
<dbReference type="EMBL" id="NJET01000094">
    <property type="protein sequence ID" value="PHH61714.1"/>
    <property type="molecule type" value="Genomic_DNA"/>
</dbReference>
<dbReference type="AlphaFoldDB" id="A0A2C5Y433"/>
<organism evidence="3 4">
    <name type="scientific">Ophiocordyceps australis</name>
    <dbReference type="NCBI Taxonomy" id="1399860"/>
    <lineage>
        <taxon>Eukaryota</taxon>
        <taxon>Fungi</taxon>
        <taxon>Dikarya</taxon>
        <taxon>Ascomycota</taxon>
        <taxon>Pezizomycotina</taxon>
        <taxon>Sordariomycetes</taxon>
        <taxon>Hypocreomycetidae</taxon>
        <taxon>Hypocreales</taxon>
        <taxon>Ophiocordycipitaceae</taxon>
        <taxon>Ophiocordyceps</taxon>
    </lineage>
</organism>
<dbReference type="SUPFAM" id="SSF53474">
    <property type="entry name" value="alpha/beta-Hydrolases"/>
    <property type="match status" value="1"/>
</dbReference>
<evidence type="ECO:0008006" key="5">
    <source>
        <dbReference type="Google" id="ProtNLM"/>
    </source>
</evidence>
<feature type="chain" id="PRO_5013436630" description="Triacylglycerol lipase" evidence="2">
    <location>
        <begin position="20"/>
        <end position="436"/>
    </location>
</feature>